<evidence type="ECO:0000259" key="2">
    <source>
        <dbReference type="Pfam" id="PF00754"/>
    </source>
</evidence>
<gene>
    <name evidence="3" type="ORF">OKA04_13135</name>
</gene>
<reference evidence="3 4" key="1">
    <citation type="submission" date="2022-10" db="EMBL/GenBank/DDBJ databases">
        <title>Luteolibacter flavescens strain MCCC 1K03193, whole genome shotgun sequencing project.</title>
        <authorList>
            <person name="Zhao G."/>
            <person name="Shen L."/>
        </authorList>
    </citation>
    <scope>NUCLEOTIDE SEQUENCE [LARGE SCALE GENOMIC DNA]</scope>
    <source>
        <strain evidence="3 4">MCCC 1K03193</strain>
    </source>
</reference>
<evidence type="ECO:0000313" key="4">
    <source>
        <dbReference type="Proteomes" id="UP001207930"/>
    </source>
</evidence>
<feature type="domain" description="F5/8 type C" evidence="2">
    <location>
        <begin position="290"/>
        <end position="370"/>
    </location>
</feature>
<dbReference type="SUPFAM" id="SSF49785">
    <property type="entry name" value="Galactose-binding domain-like"/>
    <property type="match status" value="2"/>
</dbReference>
<dbReference type="Pfam" id="PF00754">
    <property type="entry name" value="F5_F8_type_C"/>
    <property type="match status" value="1"/>
</dbReference>
<name>A0ABT3FQ35_9BACT</name>
<dbReference type="RefSeq" id="WP_264501631.1">
    <property type="nucleotide sequence ID" value="NZ_JAPDDS010000006.1"/>
</dbReference>
<keyword evidence="1" id="KW-0732">Signal</keyword>
<dbReference type="EMBL" id="JAPDDS010000006">
    <property type="protein sequence ID" value="MCW1885677.1"/>
    <property type="molecule type" value="Genomic_DNA"/>
</dbReference>
<evidence type="ECO:0000313" key="3">
    <source>
        <dbReference type="EMBL" id="MCW1885677.1"/>
    </source>
</evidence>
<dbReference type="Proteomes" id="UP001207930">
    <property type="component" value="Unassembled WGS sequence"/>
</dbReference>
<feature type="signal peptide" evidence="1">
    <location>
        <begin position="1"/>
        <end position="20"/>
    </location>
</feature>
<feature type="chain" id="PRO_5045643159" evidence="1">
    <location>
        <begin position="21"/>
        <end position="473"/>
    </location>
</feature>
<protein>
    <submittedName>
        <fullName evidence="3">Discoidin domain-containing protein</fullName>
    </submittedName>
</protein>
<sequence>MKTPYHIPALALLLLTSAQAGEASYSHFRFTPVGLRGGDNADSVQLAEFEFRFLGQALDMTTATVTNPDGDNPGNEGVDNVKDGDLGSKWLDFNKGALVFEFPEVVTIDQYRLGTAGDAEDRDPVTWTLEGSNDGDTWTLIDERTNYPVPYHRETYSANIHVPPFTNLELYFFRAADAVLINGASTNLSWEVLNATTLTIDPTPGAVAGSGSFNVTPAANSDTTYTLTAVQGEEEATQSVTIRTVAGGSASARYVRFTPVKLRDTSTANSIQICDFDFFLGTTRLTVASATAIDPDPSEWEGPENLLDNDPSTKWLDYSKNGLVFDFGAATTFDGYRFTTGNDYTDRDPVRWTLEGSPDGNTWTLIENMTAYDFPTPINRKQPLQTIPLPGTSLQPLMPLAITASAFDFVNSRVSLTFRSRENDNYRVTSSAELTDWSTQMLGGISGADGADTTTVEFNFIAEDKLFFRVEEE</sequence>
<proteinExistence type="predicted"/>
<accession>A0ABT3FQ35</accession>
<dbReference type="Gene3D" id="2.60.120.260">
    <property type="entry name" value="Galactose-binding domain-like"/>
    <property type="match status" value="2"/>
</dbReference>
<dbReference type="InterPro" id="IPR000421">
    <property type="entry name" value="FA58C"/>
</dbReference>
<keyword evidence="4" id="KW-1185">Reference proteome</keyword>
<organism evidence="3 4">
    <name type="scientific">Luteolibacter flavescens</name>
    <dbReference type="NCBI Taxonomy" id="1859460"/>
    <lineage>
        <taxon>Bacteria</taxon>
        <taxon>Pseudomonadati</taxon>
        <taxon>Verrucomicrobiota</taxon>
        <taxon>Verrucomicrobiia</taxon>
        <taxon>Verrucomicrobiales</taxon>
        <taxon>Verrucomicrobiaceae</taxon>
        <taxon>Luteolibacter</taxon>
    </lineage>
</organism>
<evidence type="ECO:0000256" key="1">
    <source>
        <dbReference type="SAM" id="SignalP"/>
    </source>
</evidence>
<comment type="caution">
    <text evidence="3">The sequence shown here is derived from an EMBL/GenBank/DDBJ whole genome shotgun (WGS) entry which is preliminary data.</text>
</comment>
<dbReference type="InterPro" id="IPR008979">
    <property type="entry name" value="Galactose-bd-like_sf"/>
</dbReference>